<feature type="region of interest" description="Disordered" evidence="1">
    <location>
        <begin position="98"/>
        <end position="135"/>
    </location>
</feature>
<accession>A0A975J2R5</accession>
<proteinExistence type="predicted"/>
<organism evidence="2 3">
    <name type="scientific">Luteolibacter ambystomatis</name>
    <dbReference type="NCBI Taxonomy" id="2824561"/>
    <lineage>
        <taxon>Bacteria</taxon>
        <taxon>Pseudomonadati</taxon>
        <taxon>Verrucomicrobiota</taxon>
        <taxon>Verrucomicrobiia</taxon>
        <taxon>Verrucomicrobiales</taxon>
        <taxon>Verrucomicrobiaceae</taxon>
        <taxon>Luteolibacter</taxon>
    </lineage>
</organism>
<dbReference type="KEGG" id="lamb:KBB96_08780"/>
<dbReference type="EMBL" id="CP073100">
    <property type="protein sequence ID" value="QUE52972.1"/>
    <property type="molecule type" value="Genomic_DNA"/>
</dbReference>
<name>A0A975J2R5_9BACT</name>
<protein>
    <submittedName>
        <fullName evidence="2">Uncharacterized protein</fullName>
    </submittedName>
</protein>
<evidence type="ECO:0000256" key="1">
    <source>
        <dbReference type="SAM" id="MobiDB-lite"/>
    </source>
</evidence>
<evidence type="ECO:0000313" key="2">
    <source>
        <dbReference type="EMBL" id="QUE52972.1"/>
    </source>
</evidence>
<dbReference type="AlphaFoldDB" id="A0A975J2R5"/>
<reference evidence="2" key="1">
    <citation type="submission" date="2021-04" db="EMBL/GenBank/DDBJ databases">
        <title>Luteolibacter sp. 32A isolated from the skin of an Anderson's salamander (Ambystoma andersonii).</title>
        <authorList>
            <person name="Spergser J."/>
            <person name="Busse H.-J."/>
        </authorList>
    </citation>
    <scope>NUCLEOTIDE SEQUENCE</scope>
    <source>
        <strain evidence="2">32A</strain>
    </source>
</reference>
<dbReference type="Proteomes" id="UP000676169">
    <property type="component" value="Chromosome"/>
</dbReference>
<dbReference type="RefSeq" id="WP_211634316.1">
    <property type="nucleotide sequence ID" value="NZ_CP073100.1"/>
</dbReference>
<keyword evidence="3" id="KW-1185">Reference proteome</keyword>
<evidence type="ECO:0000313" key="3">
    <source>
        <dbReference type="Proteomes" id="UP000676169"/>
    </source>
</evidence>
<gene>
    <name evidence="2" type="ORF">KBB96_08780</name>
</gene>
<sequence length="135" mass="15425">MPITTLQGKVQTADLREALRAFVARGRIPTSQVARGFFDQRRFVRYVCIVRLEDLSKAHPEIENRAIGTYAWWLEPIVDEAHFRNAAACRELLLKLDPSWKNEPPPSSGPYEEPEEPTVPSENGFGRRSMKDSDK</sequence>